<dbReference type="HAMAP" id="MF_00321">
    <property type="entry name" value="GTPase_EngB"/>
    <property type="match status" value="1"/>
</dbReference>
<evidence type="ECO:0000256" key="9">
    <source>
        <dbReference type="ARBA" id="ARBA00023306"/>
    </source>
</evidence>
<comment type="cofactor">
    <cofactor evidence="1">
        <name>Mg(2+)</name>
        <dbReference type="ChEBI" id="CHEBI:18420"/>
    </cofactor>
</comment>
<comment type="caution">
    <text evidence="12">The sequence shown here is derived from an EMBL/GenBank/DDBJ whole genome shotgun (WGS) entry which is preliminary data.</text>
</comment>
<evidence type="ECO:0000256" key="6">
    <source>
        <dbReference type="ARBA" id="ARBA00022842"/>
    </source>
</evidence>
<sequence>MIIRSSEFIISAVGPKQYPEGNQPEIALAGRSNVGKSSLINRLINRKNLARTSAKPGKTQTLNFYHINQAFYFVDLPGYGFARVPKSIKDQWAKFIEQYLSKRDQLKVVIQLVDLRHPPSNEDIHMFEWLGHFGIPRIVVTTKADKISRGQWPKHQKIIREALRVPKDVPMVLFSSETGQGKEELWSLLEPYLRVEENEENTEAAVNEE</sequence>
<evidence type="ECO:0000256" key="3">
    <source>
        <dbReference type="ARBA" id="ARBA00022618"/>
    </source>
</evidence>
<reference evidence="13" key="1">
    <citation type="journal article" date="2019" name="Int. J. Syst. Evol. Microbiol.">
        <title>The Global Catalogue of Microorganisms (GCM) 10K type strain sequencing project: providing services to taxonomists for standard genome sequencing and annotation.</title>
        <authorList>
            <consortium name="The Broad Institute Genomics Platform"/>
            <consortium name="The Broad Institute Genome Sequencing Center for Infectious Disease"/>
            <person name="Wu L."/>
            <person name="Ma J."/>
        </authorList>
    </citation>
    <scope>NUCLEOTIDE SEQUENCE [LARGE SCALE GENOMIC DNA]</scope>
    <source>
        <strain evidence="13">WYCCWR 12678</strain>
    </source>
</reference>
<organism evidence="12 13">
    <name type="scientific">Effusibacillus consociatus</name>
    <dbReference type="NCBI Taxonomy" id="1117041"/>
    <lineage>
        <taxon>Bacteria</taxon>
        <taxon>Bacillati</taxon>
        <taxon>Bacillota</taxon>
        <taxon>Bacilli</taxon>
        <taxon>Bacillales</taxon>
        <taxon>Alicyclobacillaceae</taxon>
        <taxon>Effusibacillus</taxon>
    </lineage>
</organism>
<dbReference type="InterPro" id="IPR019987">
    <property type="entry name" value="GTP-bd_ribosome_bio_YsxC"/>
</dbReference>
<evidence type="ECO:0000256" key="7">
    <source>
        <dbReference type="ARBA" id="ARBA00023134"/>
    </source>
</evidence>
<dbReference type="CDD" id="cd01876">
    <property type="entry name" value="YihA_EngB"/>
    <property type="match status" value="1"/>
</dbReference>
<accession>A0ABV9Q172</accession>
<keyword evidence="4" id="KW-0479">Metal-binding</keyword>
<dbReference type="PROSITE" id="PS51706">
    <property type="entry name" value="G_ENGB"/>
    <property type="match status" value="1"/>
</dbReference>
<dbReference type="InterPro" id="IPR006073">
    <property type="entry name" value="GTP-bd"/>
</dbReference>
<keyword evidence="7 10" id="KW-0342">GTP-binding</keyword>
<evidence type="ECO:0000313" key="12">
    <source>
        <dbReference type="EMBL" id="MFC4767529.1"/>
    </source>
</evidence>
<dbReference type="PANTHER" id="PTHR11649">
    <property type="entry name" value="MSS1/TRME-RELATED GTP-BINDING PROTEIN"/>
    <property type="match status" value="1"/>
</dbReference>
<dbReference type="EMBL" id="JBHSHC010000065">
    <property type="protein sequence ID" value="MFC4767529.1"/>
    <property type="molecule type" value="Genomic_DNA"/>
</dbReference>
<evidence type="ECO:0000256" key="10">
    <source>
        <dbReference type="HAMAP-Rule" id="MF_00321"/>
    </source>
</evidence>
<keyword evidence="3 10" id="KW-0132">Cell division</keyword>
<dbReference type="NCBIfam" id="TIGR03598">
    <property type="entry name" value="GTPase_YsxC"/>
    <property type="match status" value="1"/>
</dbReference>
<comment type="function">
    <text evidence="10">Necessary for normal cell division and for the maintenance of normal septation.</text>
</comment>
<dbReference type="PANTHER" id="PTHR11649:SF13">
    <property type="entry name" value="ENGB-TYPE G DOMAIN-CONTAINING PROTEIN"/>
    <property type="match status" value="1"/>
</dbReference>
<proteinExistence type="inferred from homology"/>
<evidence type="ECO:0000256" key="2">
    <source>
        <dbReference type="ARBA" id="ARBA00009638"/>
    </source>
</evidence>
<gene>
    <name evidence="12" type="primary">yihA</name>
    <name evidence="10" type="synonym">engB</name>
    <name evidence="12" type="ORF">ACFO8Q_09160</name>
</gene>
<keyword evidence="13" id="KW-1185">Reference proteome</keyword>
<evidence type="ECO:0000259" key="11">
    <source>
        <dbReference type="PROSITE" id="PS51706"/>
    </source>
</evidence>
<feature type="domain" description="EngB-type G" evidence="11">
    <location>
        <begin position="22"/>
        <end position="195"/>
    </location>
</feature>
<name>A0ABV9Q172_9BACL</name>
<keyword evidence="8 10" id="KW-0717">Septation</keyword>
<comment type="similarity">
    <text evidence="2 10">Belongs to the TRAFAC class TrmE-Era-EngA-EngB-Septin-like GTPase superfamily. EngB GTPase family.</text>
</comment>
<dbReference type="SUPFAM" id="SSF52540">
    <property type="entry name" value="P-loop containing nucleoside triphosphate hydrolases"/>
    <property type="match status" value="1"/>
</dbReference>
<evidence type="ECO:0000313" key="13">
    <source>
        <dbReference type="Proteomes" id="UP001596002"/>
    </source>
</evidence>
<keyword evidence="6" id="KW-0460">Magnesium</keyword>
<evidence type="ECO:0000256" key="1">
    <source>
        <dbReference type="ARBA" id="ARBA00001946"/>
    </source>
</evidence>
<keyword evidence="9 10" id="KW-0131">Cell cycle</keyword>
<dbReference type="Pfam" id="PF01926">
    <property type="entry name" value="MMR_HSR1"/>
    <property type="match status" value="1"/>
</dbReference>
<protein>
    <recommendedName>
        <fullName evidence="10">Probable GTP-binding protein EngB</fullName>
    </recommendedName>
</protein>
<dbReference type="Gene3D" id="3.40.50.300">
    <property type="entry name" value="P-loop containing nucleotide triphosphate hydrolases"/>
    <property type="match status" value="1"/>
</dbReference>
<dbReference type="Proteomes" id="UP001596002">
    <property type="component" value="Unassembled WGS sequence"/>
</dbReference>
<evidence type="ECO:0000256" key="5">
    <source>
        <dbReference type="ARBA" id="ARBA00022741"/>
    </source>
</evidence>
<evidence type="ECO:0000256" key="8">
    <source>
        <dbReference type="ARBA" id="ARBA00023210"/>
    </source>
</evidence>
<keyword evidence="5 10" id="KW-0547">Nucleotide-binding</keyword>
<dbReference type="InterPro" id="IPR030393">
    <property type="entry name" value="G_ENGB_dom"/>
</dbReference>
<dbReference type="RefSeq" id="WP_380025451.1">
    <property type="nucleotide sequence ID" value="NZ_JBHSHC010000065.1"/>
</dbReference>
<evidence type="ECO:0000256" key="4">
    <source>
        <dbReference type="ARBA" id="ARBA00022723"/>
    </source>
</evidence>
<dbReference type="InterPro" id="IPR027417">
    <property type="entry name" value="P-loop_NTPase"/>
</dbReference>